<evidence type="ECO:0000313" key="2">
    <source>
        <dbReference type="EMBL" id="CAH2238332.1"/>
    </source>
</evidence>
<gene>
    <name evidence="2" type="primary">jg17489</name>
    <name evidence="2" type="ORF">PAEG_LOCUS15438</name>
</gene>
<evidence type="ECO:0000313" key="3">
    <source>
        <dbReference type="Proteomes" id="UP000838756"/>
    </source>
</evidence>
<feature type="compositionally biased region" description="Basic and acidic residues" evidence="1">
    <location>
        <begin position="13"/>
        <end position="25"/>
    </location>
</feature>
<name>A0A8S4RLB8_9NEOP</name>
<proteinExistence type="predicted"/>
<protein>
    <submittedName>
        <fullName evidence="2">Jg17489 protein</fullName>
    </submittedName>
</protein>
<feature type="region of interest" description="Disordered" evidence="1">
    <location>
        <begin position="1"/>
        <end position="25"/>
    </location>
</feature>
<organism evidence="2 3">
    <name type="scientific">Pararge aegeria aegeria</name>
    <dbReference type="NCBI Taxonomy" id="348720"/>
    <lineage>
        <taxon>Eukaryota</taxon>
        <taxon>Metazoa</taxon>
        <taxon>Ecdysozoa</taxon>
        <taxon>Arthropoda</taxon>
        <taxon>Hexapoda</taxon>
        <taxon>Insecta</taxon>
        <taxon>Pterygota</taxon>
        <taxon>Neoptera</taxon>
        <taxon>Endopterygota</taxon>
        <taxon>Lepidoptera</taxon>
        <taxon>Glossata</taxon>
        <taxon>Ditrysia</taxon>
        <taxon>Papilionoidea</taxon>
        <taxon>Nymphalidae</taxon>
        <taxon>Satyrinae</taxon>
        <taxon>Satyrini</taxon>
        <taxon>Parargina</taxon>
        <taxon>Pararge</taxon>
    </lineage>
</organism>
<accession>A0A8S4RLB8</accession>
<keyword evidence="3" id="KW-1185">Reference proteome</keyword>
<dbReference type="Proteomes" id="UP000838756">
    <property type="component" value="Unassembled WGS sequence"/>
</dbReference>
<comment type="caution">
    <text evidence="2">The sequence shown here is derived from an EMBL/GenBank/DDBJ whole genome shotgun (WGS) entry which is preliminary data.</text>
</comment>
<evidence type="ECO:0000256" key="1">
    <source>
        <dbReference type="SAM" id="MobiDB-lite"/>
    </source>
</evidence>
<reference evidence="2" key="1">
    <citation type="submission" date="2022-03" db="EMBL/GenBank/DDBJ databases">
        <authorList>
            <person name="Lindestad O."/>
        </authorList>
    </citation>
    <scope>NUCLEOTIDE SEQUENCE</scope>
</reference>
<feature type="region of interest" description="Disordered" evidence="1">
    <location>
        <begin position="50"/>
        <end position="74"/>
    </location>
</feature>
<dbReference type="AlphaFoldDB" id="A0A8S4RLB8"/>
<dbReference type="EMBL" id="CAKXAJ010025330">
    <property type="protein sequence ID" value="CAH2238332.1"/>
    <property type="molecule type" value="Genomic_DNA"/>
</dbReference>
<sequence length="74" mass="8345">MQSALFASAVYQPRRDADPERFDGKNVRGEIDQTVLEHTLRNISYRKIKGRQPCDDAPNSVDNVTDEPSCTALH</sequence>